<evidence type="ECO:0000313" key="3">
    <source>
        <dbReference type="Proteomes" id="UP001162164"/>
    </source>
</evidence>
<feature type="region of interest" description="Disordered" evidence="1">
    <location>
        <begin position="115"/>
        <end position="134"/>
    </location>
</feature>
<organism evidence="2 3">
    <name type="scientific">Molorchus minor</name>
    <dbReference type="NCBI Taxonomy" id="1323400"/>
    <lineage>
        <taxon>Eukaryota</taxon>
        <taxon>Metazoa</taxon>
        <taxon>Ecdysozoa</taxon>
        <taxon>Arthropoda</taxon>
        <taxon>Hexapoda</taxon>
        <taxon>Insecta</taxon>
        <taxon>Pterygota</taxon>
        <taxon>Neoptera</taxon>
        <taxon>Endopterygota</taxon>
        <taxon>Coleoptera</taxon>
        <taxon>Polyphaga</taxon>
        <taxon>Cucujiformia</taxon>
        <taxon>Chrysomeloidea</taxon>
        <taxon>Cerambycidae</taxon>
        <taxon>Lamiinae</taxon>
        <taxon>Monochamini</taxon>
        <taxon>Molorchus</taxon>
    </lineage>
</organism>
<accession>A0ABQ9JKK4</accession>
<protein>
    <submittedName>
        <fullName evidence="2">Uncharacterized protein</fullName>
    </submittedName>
</protein>
<evidence type="ECO:0000313" key="2">
    <source>
        <dbReference type="EMBL" id="KAJ8978020.1"/>
    </source>
</evidence>
<sequence>MLGNIVIGSQFFPEHLTAARYRQFLTEDLPKLLDDKPLQIRQSMWHQHDEAPAHFGIPPRNFLDQYFPLQRWIERGGRIRWPPRSPDLTPINFFHWGFINEKVYLGPIKNQADIGTSSNSRSNSVGRWENAAGH</sequence>
<name>A0ABQ9JKK4_9CUCU</name>
<keyword evidence="3" id="KW-1185">Reference proteome</keyword>
<dbReference type="Proteomes" id="UP001162164">
    <property type="component" value="Unassembled WGS sequence"/>
</dbReference>
<gene>
    <name evidence="2" type="ORF">NQ317_006964</name>
</gene>
<proteinExistence type="predicted"/>
<evidence type="ECO:0000256" key="1">
    <source>
        <dbReference type="SAM" id="MobiDB-lite"/>
    </source>
</evidence>
<dbReference type="PANTHER" id="PTHR47326">
    <property type="entry name" value="TRANSPOSABLE ELEMENT TC3 TRANSPOSASE-LIKE PROTEIN"/>
    <property type="match status" value="1"/>
</dbReference>
<dbReference type="InterPro" id="IPR036397">
    <property type="entry name" value="RNaseH_sf"/>
</dbReference>
<reference evidence="2" key="1">
    <citation type="journal article" date="2023" name="Insect Mol. Biol.">
        <title>Genome sequencing provides insights into the evolution of gene families encoding plant cell wall-degrading enzymes in longhorned beetles.</title>
        <authorList>
            <person name="Shin N.R."/>
            <person name="Okamura Y."/>
            <person name="Kirsch R."/>
            <person name="Pauchet Y."/>
        </authorList>
    </citation>
    <scope>NUCLEOTIDE SEQUENCE</scope>
    <source>
        <strain evidence="2">MMC_N1</strain>
    </source>
</reference>
<dbReference type="PANTHER" id="PTHR47326:SF1">
    <property type="entry name" value="HTH PSQ-TYPE DOMAIN-CONTAINING PROTEIN"/>
    <property type="match status" value="1"/>
</dbReference>
<feature type="compositionally biased region" description="Polar residues" evidence="1">
    <location>
        <begin position="115"/>
        <end position="125"/>
    </location>
</feature>
<comment type="caution">
    <text evidence="2">The sequence shown here is derived from an EMBL/GenBank/DDBJ whole genome shotgun (WGS) entry which is preliminary data.</text>
</comment>
<dbReference type="Gene3D" id="3.30.420.10">
    <property type="entry name" value="Ribonuclease H-like superfamily/Ribonuclease H"/>
    <property type="match status" value="1"/>
</dbReference>
<dbReference type="EMBL" id="JAPWTJ010000484">
    <property type="protein sequence ID" value="KAJ8978020.1"/>
    <property type="molecule type" value="Genomic_DNA"/>
</dbReference>